<name>A0A1G1W981_9BACT</name>
<organism evidence="2 3">
    <name type="scientific">Candidatus Woykebacteria bacterium RBG_13_40_7b</name>
    <dbReference type="NCBI Taxonomy" id="1802594"/>
    <lineage>
        <taxon>Bacteria</taxon>
        <taxon>Candidatus Woykeibacteriota</taxon>
    </lineage>
</organism>
<keyword evidence="1" id="KW-0472">Membrane</keyword>
<accession>A0A1G1W981</accession>
<reference evidence="2 3" key="1">
    <citation type="journal article" date="2016" name="Nat. Commun.">
        <title>Thousands of microbial genomes shed light on interconnected biogeochemical processes in an aquifer system.</title>
        <authorList>
            <person name="Anantharaman K."/>
            <person name="Brown C.T."/>
            <person name="Hug L.A."/>
            <person name="Sharon I."/>
            <person name="Castelle C.J."/>
            <person name="Probst A.J."/>
            <person name="Thomas B.C."/>
            <person name="Singh A."/>
            <person name="Wilkins M.J."/>
            <person name="Karaoz U."/>
            <person name="Brodie E.L."/>
            <person name="Williams K.H."/>
            <person name="Hubbard S.S."/>
            <person name="Banfield J.F."/>
        </authorList>
    </citation>
    <scope>NUCLEOTIDE SEQUENCE [LARGE SCALE GENOMIC DNA]</scope>
</reference>
<dbReference type="Proteomes" id="UP000177103">
    <property type="component" value="Unassembled WGS sequence"/>
</dbReference>
<protein>
    <submittedName>
        <fullName evidence="2">Uncharacterized protein</fullName>
    </submittedName>
</protein>
<evidence type="ECO:0000313" key="2">
    <source>
        <dbReference type="EMBL" id="OGY24248.1"/>
    </source>
</evidence>
<dbReference type="EMBL" id="MHCQ01000030">
    <property type="protein sequence ID" value="OGY24248.1"/>
    <property type="molecule type" value="Genomic_DNA"/>
</dbReference>
<sequence length="67" mass="7376">MPSLRFTLNKEDLAHWAKNALIFAGPALVVLVASIRDVVPKDASWAVVALYILNVATDLLRKWSTGK</sequence>
<feature type="transmembrane region" description="Helical" evidence="1">
    <location>
        <begin position="20"/>
        <end position="37"/>
    </location>
</feature>
<evidence type="ECO:0000256" key="1">
    <source>
        <dbReference type="SAM" id="Phobius"/>
    </source>
</evidence>
<keyword evidence="1" id="KW-0812">Transmembrane</keyword>
<dbReference type="AlphaFoldDB" id="A0A1G1W981"/>
<evidence type="ECO:0000313" key="3">
    <source>
        <dbReference type="Proteomes" id="UP000177103"/>
    </source>
</evidence>
<keyword evidence="1" id="KW-1133">Transmembrane helix</keyword>
<gene>
    <name evidence="2" type="ORF">A2Y57_04145</name>
</gene>
<proteinExistence type="predicted"/>
<comment type="caution">
    <text evidence="2">The sequence shown here is derived from an EMBL/GenBank/DDBJ whole genome shotgun (WGS) entry which is preliminary data.</text>
</comment>